<evidence type="ECO:0000313" key="3">
    <source>
        <dbReference type="Proteomes" id="UP000799538"/>
    </source>
</evidence>
<keyword evidence="3" id="KW-1185">Reference proteome</keyword>
<organism evidence="2 3">
    <name type="scientific">Elsinoe ampelina</name>
    <dbReference type="NCBI Taxonomy" id="302913"/>
    <lineage>
        <taxon>Eukaryota</taxon>
        <taxon>Fungi</taxon>
        <taxon>Dikarya</taxon>
        <taxon>Ascomycota</taxon>
        <taxon>Pezizomycotina</taxon>
        <taxon>Dothideomycetes</taxon>
        <taxon>Dothideomycetidae</taxon>
        <taxon>Myriangiales</taxon>
        <taxon>Elsinoaceae</taxon>
        <taxon>Elsinoe</taxon>
    </lineage>
</organism>
<feature type="compositionally biased region" description="Polar residues" evidence="1">
    <location>
        <begin position="169"/>
        <end position="190"/>
    </location>
</feature>
<dbReference type="EMBL" id="ML992509">
    <property type="protein sequence ID" value="KAF2221969.1"/>
    <property type="molecule type" value="Genomic_DNA"/>
</dbReference>
<sequence length="240" mass="26272">MSRRPVLSATSPFSTKTDTDGDMSRVTPPFPGLPDCSPLRHSHMSHRQGQSVSRFDTALPRPRVTVPSTASTPDVSPVKSPSGEGAPYIRSYSDPVSANTSPISPSRTPISPLTLNKALPPTPEASPPSHTRHVSVTDQPSRTTNRTEAQPSAYERSFTPPPDVVRQTPGISGTMASRSPRYSSSYNKTKVNSRTRPKSSPMPGSRSFGQRIGQSVRNMFSKNQLDETAYERIEDRHWTE</sequence>
<dbReference type="Proteomes" id="UP000799538">
    <property type="component" value="Unassembled WGS sequence"/>
</dbReference>
<feature type="compositionally biased region" description="Polar residues" evidence="1">
    <location>
        <begin position="212"/>
        <end position="223"/>
    </location>
</feature>
<accession>A0A6A6G8Q3</accession>
<gene>
    <name evidence="2" type="ORF">BDZ85DRAFT_135457</name>
</gene>
<feature type="compositionally biased region" description="Basic and acidic residues" evidence="1">
    <location>
        <begin position="229"/>
        <end position="240"/>
    </location>
</feature>
<feature type="compositionally biased region" description="Polar residues" evidence="1">
    <location>
        <begin position="134"/>
        <end position="150"/>
    </location>
</feature>
<proteinExistence type="predicted"/>
<dbReference type="AlphaFoldDB" id="A0A6A6G8Q3"/>
<name>A0A6A6G8Q3_9PEZI</name>
<feature type="compositionally biased region" description="Low complexity" evidence="1">
    <location>
        <begin position="100"/>
        <end position="112"/>
    </location>
</feature>
<evidence type="ECO:0000256" key="1">
    <source>
        <dbReference type="SAM" id="MobiDB-lite"/>
    </source>
</evidence>
<feature type="region of interest" description="Disordered" evidence="1">
    <location>
        <begin position="1"/>
        <end position="240"/>
    </location>
</feature>
<dbReference type="OrthoDB" id="3634152at2759"/>
<evidence type="ECO:0000313" key="2">
    <source>
        <dbReference type="EMBL" id="KAF2221969.1"/>
    </source>
</evidence>
<reference evidence="3" key="1">
    <citation type="journal article" date="2020" name="Stud. Mycol.">
        <title>101 Dothideomycetes genomes: A test case for predicting lifestyles and emergence of pathogens.</title>
        <authorList>
            <person name="Haridas S."/>
            <person name="Albert R."/>
            <person name="Binder M."/>
            <person name="Bloem J."/>
            <person name="LaButti K."/>
            <person name="Salamov A."/>
            <person name="Andreopoulos B."/>
            <person name="Baker S."/>
            <person name="Barry K."/>
            <person name="Bills G."/>
            <person name="Bluhm B."/>
            <person name="Cannon C."/>
            <person name="Castanera R."/>
            <person name="Culley D."/>
            <person name="Daum C."/>
            <person name="Ezra D."/>
            <person name="Gonzalez J."/>
            <person name="Henrissat B."/>
            <person name="Kuo A."/>
            <person name="Liang C."/>
            <person name="Lipzen A."/>
            <person name="Lutzoni F."/>
            <person name="Magnuson J."/>
            <person name="Mondo S."/>
            <person name="Nolan M."/>
            <person name="Ohm R."/>
            <person name="Pangilinan J."/>
            <person name="Park H.-J."/>
            <person name="Ramirez L."/>
            <person name="Alfaro M."/>
            <person name="Sun H."/>
            <person name="Tritt A."/>
            <person name="Yoshinaga Y."/>
            <person name="Zwiers L.-H."/>
            <person name="Turgeon B."/>
            <person name="Goodwin S."/>
            <person name="Spatafora J."/>
            <person name="Crous P."/>
            <person name="Grigoriev I."/>
        </authorList>
    </citation>
    <scope>NUCLEOTIDE SEQUENCE [LARGE SCALE GENOMIC DNA]</scope>
    <source>
        <strain evidence="3">CECT 20119</strain>
    </source>
</reference>
<protein>
    <submittedName>
        <fullName evidence="2">Uncharacterized protein</fullName>
    </submittedName>
</protein>